<keyword evidence="6" id="KW-1185">Reference proteome</keyword>
<dbReference type="PANTHER" id="PTHR46429:SF1">
    <property type="entry name" value="23S RRNA (GUANOSINE-2'-O-)-METHYLTRANSFERASE RLMB"/>
    <property type="match status" value="1"/>
</dbReference>
<evidence type="ECO:0000313" key="5">
    <source>
        <dbReference type="EMBL" id="QDU44440.1"/>
    </source>
</evidence>
<dbReference type="Gene3D" id="3.40.1280.10">
    <property type="match status" value="1"/>
</dbReference>
<dbReference type="EMBL" id="CP036276">
    <property type="protein sequence ID" value="QDU44440.1"/>
    <property type="molecule type" value="Genomic_DNA"/>
</dbReference>
<feature type="domain" description="tRNA/rRNA methyltransferase SpoU type" evidence="4">
    <location>
        <begin position="108"/>
        <end position="246"/>
    </location>
</feature>
<dbReference type="InterPro" id="IPR029028">
    <property type="entry name" value="Alpha/beta_knot_MTases"/>
</dbReference>
<name>A0A517ZPS9_9PLAN</name>
<dbReference type="Proteomes" id="UP000319383">
    <property type="component" value="Chromosome"/>
</dbReference>
<dbReference type="EC" id="2.1.1.185" evidence="5"/>
<dbReference type="Pfam" id="PF00588">
    <property type="entry name" value="SpoU_methylase"/>
    <property type="match status" value="1"/>
</dbReference>
<dbReference type="KEGG" id="sdyn:Mal52_29220"/>
<dbReference type="CDD" id="cd18103">
    <property type="entry name" value="SpoU-like_RlmB"/>
    <property type="match status" value="1"/>
</dbReference>
<evidence type="ECO:0000313" key="6">
    <source>
        <dbReference type="Proteomes" id="UP000319383"/>
    </source>
</evidence>
<evidence type="ECO:0000256" key="3">
    <source>
        <dbReference type="SAM" id="MobiDB-lite"/>
    </source>
</evidence>
<dbReference type="PANTHER" id="PTHR46429">
    <property type="entry name" value="23S RRNA (GUANOSINE-2'-O-)-METHYLTRANSFERASE RLMB"/>
    <property type="match status" value="1"/>
</dbReference>
<sequence>MPLHLRNPHSVLAALETRPKDVSEVRITTERPSGAWADVVQIAEEHRIPVIYGAERRESRRRPKAGAAKEGGRTGAGEVVVQPRQSVEVKNLFRKAKTWKEGEPYGVWLALDCLQDPHNVGAIFRSAAFFGVQGIIVTKDRSAPLNSTVYDVASGGLDDVPFALETNLSRTLETAKSAGLWVLGTSEHAETDLAEVDRDRHWLLVVGNEEKGLRRRTLENCDAVCRLTPRGRVTSLNVSVATGILIASLS</sequence>
<gene>
    <name evidence="5" type="primary">rlmB_2</name>
    <name evidence="5" type="ORF">Mal52_29220</name>
</gene>
<accession>A0A517ZPS9</accession>
<proteinExistence type="predicted"/>
<dbReference type="InterPro" id="IPR001537">
    <property type="entry name" value="SpoU_MeTrfase"/>
</dbReference>
<dbReference type="RefSeq" id="WP_145376801.1">
    <property type="nucleotide sequence ID" value="NZ_CP036276.1"/>
</dbReference>
<evidence type="ECO:0000256" key="1">
    <source>
        <dbReference type="ARBA" id="ARBA00022603"/>
    </source>
</evidence>
<dbReference type="GO" id="GO:0008173">
    <property type="term" value="F:RNA methyltransferase activity"/>
    <property type="evidence" value="ECO:0007669"/>
    <property type="project" value="InterPro"/>
</dbReference>
<dbReference type="InterPro" id="IPR029026">
    <property type="entry name" value="tRNA_m1G_MTases_N"/>
</dbReference>
<dbReference type="SUPFAM" id="SSF75217">
    <property type="entry name" value="alpha/beta knot"/>
    <property type="match status" value="1"/>
</dbReference>
<dbReference type="NCBIfam" id="TIGR00186">
    <property type="entry name" value="rRNA_methyl_3"/>
    <property type="match status" value="1"/>
</dbReference>
<keyword evidence="1 5" id="KW-0489">Methyltransferase</keyword>
<dbReference type="GO" id="GO:0005829">
    <property type="term" value="C:cytosol"/>
    <property type="evidence" value="ECO:0007669"/>
    <property type="project" value="TreeGrafter"/>
</dbReference>
<dbReference type="GO" id="GO:0003723">
    <property type="term" value="F:RNA binding"/>
    <property type="evidence" value="ECO:0007669"/>
    <property type="project" value="InterPro"/>
</dbReference>
<feature type="region of interest" description="Disordered" evidence="3">
    <location>
        <begin position="55"/>
        <end position="76"/>
    </location>
</feature>
<keyword evidence="2 5" id="KW-0808">Transferase</keyword>
<organism evidence="5 6">
    <name type="scientific">Symmachiella dynata</name>
    <dbReference type="NCBI Taxonomy" id="2527995"/>
    <lineage>
        <taxon>Bacteria</taxon>
        <taxon>Pseudomonadati</taxon>
        <taxon>Planctomycetota</taxon>
        <taxon>Planctomycetia</taxon>
        <taxon>Planctomycetales</taxon>
        <taxon>Planctomycetaceae</taxon>
        <taxon>Symmachiella</taxon>
    </lineage>
</organism>
<evidence type="ECO:0000259" key="4">
    <source>
        <dbReference type="Pfam" id="PF00588"/>
    </source>
</evidence>
<evidence type="ECO:0000256" key="2">
    <source>
        <dbReference type="ARBA" id="ARBA00022679"/>
    </source>
</evidence>
<dbReference type="GO" id="GO:0006396">
    <property type="term" value="P:RNA processing"/>
    <property type="evidence" value="ECO:0007669"/>
    <property type="project" value="InterPro"/>
</dbReference>
<protein>
    <submittedName>
        <fullName evidence="5">23S rRNA (Guanosine-2'-O-)-methyltransferase RlmB</fullName>
        <ecNumber evidence="5">2.1.1.185</ecNumber>
    </submittedName>
</protein>
<dbReference type="InterPro" id="IPR004441">
    <property type="entry name" value="rRNA_MeTrfase_TrmH"/>
</dbReference>
<dbReference type="AlphaFoldDB" id="A0A517ZPS9"/>
<reference evidence="5 6" key="1">
    <citation type="submission" date="2019-02" db="EMBL/GenBank/DDBJ databases">
        <title>Deep-cultivation of Planctomycetes and their phenomic and genomic characterization uncovers novel biology.</title>
        <authorList>
            <person name="Wiegand S."/>
            <person name="Jogler M."/>
            <person name="Boedeker C."/>
            <person name="Pinto D."/>
            <person name="Vollmers J."/>
            <person name="Rivas-Marin E."/>
            <person name="Kohn T."/>
            <person name="Peeters S.H."/>
            <person name="Heuer A."/>
            <person name="Rast P."/>
            <person name="Oberbeckmann S."/>
            <person name="Bunk B."/>
            <person name="Jeske O."/>
            <person name="Meyerdierks A."/>
            <person name="Storesund J.E."/>
            <person name="Kallscheuer N."/>
            <person name="Luecker S."/>
            <person name="Lage O.M."/>
            <person name="Pohl T."/>
            <person name="Merkel B.J."/>
            <person name="Hornburger P."/>
            <person name="Mueller R.-W."/>
            <person name="Bruemmer F."/>
            <person name="Labrenz M."/>
            <person name="Spormann A.M."/>
            <person name="Op den Camp H."/>
            <person name="Overmann J."/>
            <person name="Amann R."/>
            <person name="Jetten M.S.M."/>
            <person name="Mascher T."/>
            <person name="Medema M.H."/>
            <person name="Devos D.P."/>
            <person name="Kaster A.-K."/>
            <person name="Ovreas L."/>
            <person name="Rohde M."/>
            <person name="Galperin M.Y."/>
            <person name="Jogler C."/>
        </authorList>
    </citation>
    <scope>NUCLEOTIDE SEQUENCE [LARGE SCALE GENOMIC DNA]</scope>
    <source>
        <strain evidence="5 6">Mal52</strain>
    </source>
</reference>
<dbReference type="GO" id="GO:0032259">
    <property type="term" value="P:methylation"/>
    <property type="evidence" value="ECO:0007669"/>
    <property type="project" value="UniProtKB-KW"/>
</dbReference>